<dbReference type="PROSITE" id="PS50240">
    <property type="entry name" value="TRYPSIN_DOM"/>
    <property type="match status" value="1"/>
</dbReference>
<dbReference type="InterPro" id="IPR009003">
    <property type="entry name" value="Peptidase_S1_PA"/>
</dbReference>
<keyword evidence="3" id="KW-1185">Reference proteome</keyword>
<dbReference type="Gene3D" id="2.40.10.10">
    <property type="entry name" value="Trypsin-like serine proteases"/>
    <property type="match status" value="2"/>
</dbReference>
<dbReference type="InterPro" id="IPR043504">
    <property type="entry name" value="Peptidase_S1_PA_chymotrypsin"/>
</dbReference>
<dbReference type="InterPro" id="IPR001254">
    <property type="entry name" value="Trypsin_dom"/>
</dbReference>
<dbReference type="SMART" id="SM00020">
    <property type="entry name" value="Tryp_SPc"/>
    <property type="match status" value="1"/>
</dbReference>
<evidence type="ECO:0000313" key="4">
    <source>
        <dbReference type="RefSeq" id="XP_027198448.1"/>
    </source>
</evidence>
<evidence type="ECO:0000313" key="3">
    <source>
        <dbReference type="Proteomes" id="UP000515146"/>
    </source>
</evidence>
<dbReference type="OMA" id="YETIWMA"/>
<feature type="signal peptide" evidence="1">
    <location>
        <begin position="1"/>
        <end position="21"/>
    </location>
</feature>
<evidence type="ECO:0000259" key="2">
    <source>
        <dbReference type="PROSITE" id="PS50240"/>
    </source>
</evidence>
<gene>
    <name evidence="4" type="primary">LOC113792724</name>
</gene>
<protein>
    <submittedName>
        <fullName evidence="4">Mite allergen Der f 3-like</fullName>
    </submittedName>
</protein>
<dbReference type="GO" id="GO:0006508">
    <property type="term" value="P:proteolysis"/>
    <property type="evidence" value="ECO:0007669"/>
    <property type="project" value="InterPro"/>
</dbReference>
<feature type="chain" id="PRO_5027877499" evidence="1">
    <location>
        <begin position="22"/>
        <end position="273"/>
    </location>
</feature>
<dbReference type="SUPFAM" id="SSF50494">
    <property type="entry name" value="Trypsin-like serine proteases"/>
    <property type="match status" value="1"/>
</dbReference>
<dbReference type="PANTHER" id="PTHR24260:SF148">
    <property type="entry name" value="IP09309P-RELATED"/>
    <property type="match status" value="1"/>
</dbReference>
<accession>A0A6P6XZ17</accession>
<proteinExistence type="predicted"/>
<dbReference type="InParanoid" id="A0A6P6XZ17"/>
<dbReference type="KEGG" id="dpte:113792724"/>
<dbReference type="PANTHER" id="PTHR24260">
    <property type="match status" value="1"/>
</dbReference>
<evidence type="ECO:0000256" key="1">
    <source>
        <dbReference type="SAM" id="SignalP"/>
    </source>
</evidence>
<dbReference type="Proteomes" id="UP000515146">
    <property type="component" value="Unplaced"/>
</dbReference>
<keyword evidence="1" id="KW-0732">Signal</keyword>
<organism evidence="3 4">
    <name type="scientific">Dermatophagoides pteronyssinus</name>
    <name type="common">European house dust mite</name>
    <dbReference type="NCBI Taxonomy" id="6956"/>
    <lineage>
        <taxon>Eukaryota</taxon>
        <taxon>Metazoa</taxon>
        <taxon>Ecdysozoa</taxon>
        <taxon>Arthropoda</taxon>
        <taxon>Chelicerata</taxon>
        <taxon>Arachnida</taxon>
        <taxon>Acari</taxon>
        <taxon>Acariformes</taxon>
        <taxon>Sarcoptiformes</taxon>
        <taxon>Astigmata</taxon>
        <taxon>Psoroptidia</taxon>
        <taxon>Analgoidea</taxon>
        <taxon>Pyroglyphidae</taxon>
        <taxon>Dermatophagoidinae</taxon>
        <taxon>Dermatophagoides</taxon>
    </lineage>
</organism>
<dbReference type="InterPro" id="IPR051333">
    <property type="entry name" value="CLIP_Serine_Protease"/>
</dbReference>
<dbReference type="Pfam" id="PF00089">
    <property type="entry name" value="Trypsin"/>
    <property type="match status" value="1"/>
</dbReference>
<feature type="domain" description="Peptidase S1" evidence="2">
    <location>
        <begin position="18"/>
        <end position="273"/>
    </location>
</feature>
<dbReference type="RefSeq" id="XP_027198448.1">
    <property type="nucleotide sequence ID" value="XM_027342647.1"/>
</dbReference>
<reference evidence="4" key="1">
    <citation type="submission" date="2025-08" db="UniProtKB">
        <authorList>
            <consortium name="RefSeq"/>
        </authorList>
    </citation>
    <scope>IDENTIFICATION</scope>
    <source>
        <strain evidence="4">Airmid</strain>
    </source>
</reference>
<dbReference type="OrthoDB" id="414661at2759"/>
<dbReference type="GO" id="GO:0004252">
    <property type="term" value="F:serine-type endopeptidase activity"/>
    <property type="evidence" value="ECO:0007669"/>
    <property type="project" value="InterPro"/>
</dbReference>
<name>A0A6P6XZ17_DERPT</name>
<sequence length="273" mass="31683">MMMAKIIAIFLIILFENLFESQQQQQQTRKIWLADSIDFPFMIALKFRSLENQNKSFVQEPFCTGSLLNHQWIMTAATCASKIDSNDSNNQQQQSSDLKPAQAIIGSYRNISFVRLTSIDIDKVIVHPSYDSRTMVNNIGLLHLKNLANVRKDQDFRYEWDDQMTVEQLYDTILMTRLKLMFTYLMNGKEIPNDQCKQIYHKLNVNLPDNSLCYQAKDPIRFHSNLAGGPLVYVNRQRIPIPLGVLSFGLQTPDPMVYTAIKPYYDWILTQIN</sequence>
<dbReference type="AlphaFoldDB" id="A0A6P6XZ17"/>